<dbReference type="RefSeq" id="WP_034073316.1">
    <property type="nucleotide sequence ID" value="NZ_JTML01000097.1"/>
</dbReference>
<gene>
    <name evidence="3" type="ORF">DT376_28695</name>
</gene>
<evidence type="ECO:0000256" key="2">
    <source>
        <dbReference type="SAM" id="Phobius"/>
    </source>
</evidence>
<feature type="non-terminal residue" evidence="3">
    <location>
        <position position="47"/>
    </location>
</feature>
<reference evidence="3 4" key="1">
    <citation type="submission" date="2018-07" db="EMBL/GenBank/DDBJ databases">
        <title>Mechanisms of high-level aminoglycoside resistance among Gram-negative pathogens in Brazil.</title>
        <authorList>
            <person name="Ballaben A.S."/>
            <person name="Darini A.L.C."/>
            <person name="Doi Y."/>
        </authorList>
    </citation>
    <scope>NUCLEOTIDE SEQUENCE [LARGE SCALE GENOMIC DNA]</scope>
    <source>
        <strain evidence="3 4">B2-305</strain>
    </source>
</reference>
<dbReference type="InterPro" id="IPR045324">
    <property type="entry name" value="Small_multidrug_res"/>
</dbReference>
<comment type="caution">
    <text evidence="3">The sequence shown here is derived from an EMBL/GenBank/DDBJ whole genome shotgun (WGS) entry which is preliminary data.</text>
</comment>
<evidence type="ECO:0000256" key="1">
    <source>
        <dbReference type="RuleBase" id="RU003942"/>
    </source>
</evidence>
<dbReference type="EMBL" id="QORE01001369">
    <property type="protein sequence ID" value="RCI71517.1"/>
    <property type="molecule type" value="Genomic_DNA"/>
</dbReference>
<dbReference type="Pfam" id="PF00893">
    <property type="entry name" value="Multi_Drug_Res"/>
    <property type="match status" value="1"/>
</dbReference>
<proteinExistence type="inferred from homology"/>
<protein>
    <submittedName>
        <fullName evidence="3">QacE family quaternary ammonium compound efflux SMR transporter</fullName>
    </submittedName>
</protein>
<dbReference type="Proteomes" id="UP000253594">
    <property type="component" value="Unassembled WGS sequence"/>
</dbReference>
<sequence length="47" mass="5292">MAWIYLLLAGVFEIVWATAMKESAGFTRLWPSLVTLLFMILSFGLLA</sequence>
<name>A0A367M218_PSEAI</name>
<dbReference type="Gene3D" id="1.10.3730.20">
    <property type="match status" value="1"/>
</dbReference>
<evidence type="ECO:0000313" key="3">
    <source>
        <dbReference type="EMBL" id="RCI71517.1"/>
    </source>
</evidence>
<dbReference type="AlphaFoldDB" id="A0A367M218"/>
<comment type="similarity">
    <text evidence="1">Belongs to the drug/metabolite transporter (DMT) superfamily. Small multidrug resistance (SMR) (TC 2.A.7.1) family.</text>
</comment>
<keyword evidence="2" id="KW-1133">Transmembrane helix</keyword>
<dbReference type="SUPFAM" id="SSF103481">
    <property type="entry name" value="Multidrug resistance efflux transporter EmrE"/>
    <property type="match status" value="1"/>
</dbReference>
<organism evidence="3 4">
    <name type="scientific">Pseudomonas aeruginosa</name>
    <dbReference type="NCBI Taxonomy" id="287"/>
    <lineage>
        <taxon>Bacteria</taxon>
        <taxon>Pseudomonadati</taxon>
        <taxon>Pseudomonadota</taxon>
        <taxon>Gammaproteobacteria</taxon>
        <taxon>Pseudomonadales</taxon>
        <taxon>Pseudomonadaceae</taxon>
        <taxon>Pseudomonas</taxon>
    </lineage>
</organism>
<accession>A0A367M218</accession>
<feature type="transmembrane region" description="Helical" evidence="2">
    <location>
        <begin position="27"/>
        <end position="46"/>
    </location>
</feature>
<dbReference type="GO" id="GO:0005886">
    <property type="term" value="C:plasma membrane"/>
    <property type="evidence" value="ECO:0007669"/>
    <property type="project" value="UniProtKB-SubCell"/>
</dbReference>
<keyword evidence="1 2" id="KW-0812">Transmembrane</keyword>
<dbReference type="InterPro" id="IPR037185">
    <property type="entry name" value="EmrE-like"/>
</dbReference>
<comment type="subcellular location">
    <subcellularLocation>
        <location evidence="1">Cell membrane</location>
        <topology evidence="1">Multi-pass membrane protein</topology>
    </subcellularLocation>
</comment>
<dbReference type="GO" id="GO:0022857">
    <property type="term" value="F:transmembrane transporter activity"/>
    <property type="evidence" value="ECO:0007669"/>
    <property type="project" value="InterPro"/>
</dbReference>
<evidence type="ECO:0000313" key="4">
    <source>
        <dbReference type="Proteomes" id="UP000253594"/>
    </source>
</evidence>
<keyword evidence="2" id="KW-0472">Membrane</keyword>